<sequence length="213" mass="23728">MDLQLAHDIISICNEDSGGATVEDCAEQLGITGARLADVFDTFEELVRSEKLMRIAGDRYISAKQPQEITGIYKGYTPTFGFVLSQDLTEDVYIAEQNRHTAMNNDKVTVRILHSGDGRHKQEGEIVSIVERVNKTLVGTFQLEKHSAFVTPDDERIREDVYVPLDKTGGARSSARVLVKITKWPEEGRKAEGEVTEVLGYDGDKDLDIQVLV</sequence>
<dbReference type="Pfam" id="PF17876">
    <property type="entry name" value="CSD2"/>
    <property type="match status" value="1"/>
</dbReference>
<keyword evidence="1" id="KW-0540">Nuclease</keyword>
<feature type="domain" description="RNase II/RNase R cold shock" evidence="5">
    <location>
        <begin position="149"/>
        <end position="212"/>
    </location>
</feature>
<organism evidence="6 7">
    <name type="scientific">Megasphaera intestinihominis</name>
    <dbReference type="NCBI Taxonomy" id="3133159"/>
    <lineage>
        <taxon>Bacteria</taxon>
        <taxon>Bacillati</taxon>
        <taxon>Bacillota</taxon>
        <taxon>Negativicutes</taxon>
        <taxon>Veillonellales</taxon>
        <taxon>Veillonellaceae</taxon>
        <taxon>Megasphaera</taxon>
    </lineage>
</organism>
<evidence type="ECO:0000259" key="4">
    <source>
        <dbReference type="Pfam" id="PF08206"/>
    </source>
</evidence>
<feature type="non-terminal residue" evidence="6">
    <location>
        <position position="213"/>
    </location>
</feature>
<evidence type="ECO:0000259" key="5">
    <source>
        <dbReference type="Pfam" id="PF17876"/>
    </source>
</evidence>
<dbReference type="Gene3D" id="2.40.50.140">
    <property type="entry name" value="Nucleic acid-binding proteins"/>
    <property type="match status" value="1"/>
</dbReference>
<dbReference type="InterPro" id="IPR013223">
    <property type="entry name" value="RNase_B_OB_dom"/>
</dbReference>
<accession>A0ABV1CXT0</accession>
<keyword evidence="2" id="KW-0378">Hydrolase</keyword>
<proteinExistence type="predicted"/>
<protein>
    <submittedName>
        <fullName evidence="6">Ribonuclease R</fullName>
    </submittedName>
</protein>
<feature type="domain" description="Ribonuclease B N-terminal OB" evidence="4">
    <location>
        <begin position="76"/>
        <end position="129"/>
    </location>
</feature>
<dbReference type="InterPro" id="IPR012340">
    <property type="entry name" value="NA-bd_OB-fold"/>
</dbReference>
<evidence type="ECO:0000256" key="2">
    <source>
        <dbReference type="ARBA" id="ARBA00022801"/>
    </source>
</evidence>
<dbReference type="Proteomes" id="UP001433088">
    <property type="component" value="Unassembled WGS sequence"/>
</dbReference>
<name>A0ABV1CXT0_9FIRM</name>
<keyword evidence="7" id="KW-1185">Reference proteome</keyword>
<evidence type="ECO:0000256" key="1">
    <source>
        <dbReference type="ARBA" id="ARBA00022722"/>
    </source>
</evidence>
<evidence type="ECO:0000313" key="6">
    <source>
        <dbReference type="EMBL" id="MEQ2422944.1"/>
    </source>
</evidence>
<keyword evidence="3" id="KW-0269">Exonuclease</keyword>
<dbReference type="InterPro" id="IPR040476">
    <property type="entry name" value="CSD2"/>
</dbReference>
<evidence type="ECO:0000313" key="7">
    <source>
        <dbReference type="Proteomes" id="UP001433088"/>
    </source>
</evidence>
<comment type="caution">
    <text evidence="6">The sequence shown here is derived from an EMBL/GenBank/DDBJ whole genome shotgun (WGS) entry which is preliminary data.</text>
</comment>
<evidence type="ECO:0000256" key="3">
    <source>
        <dbReference type="ARBA" id="ARBA00022839"/>
    </source>
</evidence>
<dbReference type="EMBL" id="JBBMEU010000064">
    <property type="protein sequence ID" value="MEQ2422944.1"/>
    <property type="molecule type" value="Genomic_DNA"/>
</dbReference>
<dbReference type="Pfam" id="PF08206">
    <property type="entry name" value="OB_RNB"/>
    <property type="match status" value="1"/>
</dbReference>
<gene>
    <name evidence="6" type="ORF">WMO23_09430</name>
</gene>
<reference evidence="6 7" key="1">
    <citation type="submission" date="2024-03" db="EMBL/GenBank/DDBJ databases">
        <title>Human intestinal bacterial collection.</title>
        <authorList>
            <person name="Pauvert C."/>
            <person name="Hitch T.C.A."/>
            <person name="Clavel T."/>
        </authorList>
    </citation>
    <scope>NUCLEOTIDE SEQUENCE [LARGE SCALE GENOMIC DNA]</scope>
    <source>
        <strain evidence="6 7">CLA-AA-H81</strain>
    </source>
</reference>
<dbReference type="SUPFAM" id="SSF50249">
    <property type="entry name" value="Nucleic acid-binding proteins"/>
    <property type="match status" value="2"/>
</dbReference>